<gene>
    <name evidence="2" type="ORF">FBQ74_03545</name>
</gene>
<evidence type="ECO:0000313" key="3">
    <source>
        <dbReference type="Proteomes" id="UP000304912"/>
    </source>
</evidence>
<feature type="domain" description="Type 4 fimbrial biogenesis protein PilX N-terminal" evidence="1">
    <location>
        <begin position="15"/>
        <end position="66"/>
    </location>
</feature>
<sequence length="377" mass="40069">MMDKTATFVRPAQQRGAMMLTAVLLLLILVTLVTLSTGRVKSFEHKIILNAQNYQLAFSSAEAGLARAISRLTEDPGWDGSEITGTLPGQGSYSVQGVRQTITRQSTVLQLVTLTAQGSSPDSLSNVDQQQQVIQYSVLANPPDVPLIVAGGLGVSGNFEVVANPNGGGEGVPLSIWTDKPVNMQSGSGTTCGLQEFSEGNCSTSPYSEKGFKDLDILDDDANFPPDMMEYLFNIPEPEWPTLRADADLRLTDCSSLGPSSTGLLWVDGDCTVNSNTTIGSPDDPVVLVIADGNLKMNGGAQINGMVFPFRKPTTVADFDIDMVGSARVNGVVASNHPVGNSGGTYNSVYDAEVLQGLRLSDAFQRVAIVPGSWRDF</sequence>
<dbReference type="Pfam" id="PF14341">
    <property type="entry name" value="PilX_N"/>
    <property type="match status" value="1"/>
</dbReference>
<dbReference type="RefSeq" id="WP_139755350.1">
    <property type="nucleotide sequence ID" value="NZ_CP039852.1"/>
</dbReference>
<proteinExistence type="predicted"/>
<name>A0A5B7YAV2_9ALTE</name>
<dbReference type="OrthoDB" id="6017064at2"/>
<dbReference type="EMBL" id="CP039852">
    <property type="protein sequence ID" value="QCZ92598.1"/>
    <property type="molecule type" value="Genomic_DNA"/>
</dbReference>
<accession>A0A5B7YAV2</accession>
<evidence type="ECO:0000259" key="1">
    <source>
        <dbReference type="Pfam" id="PF14341"/>
    </source>
</evidence>
<dbReference type="KEGG" id="salk:FBQ74_03545"/>
<evidence type="ECO:0000313" key="2">
    <source>
        <dbReference type="EMBL" id="QCZ92598.1"/>
    </source>
</evidence>
<reference evidence="2 3" key="1">
    <citation type="submission" date="2019-04" db="EMBL/GenBank/DDBJ databases">
        <title>Salinimonas iocasae sp. nov., a halophilic bacterium isolated from the outer tube casing of tubeworms in Okinawa Trough.</title>
        <authorList>
            <person name="Zhang H."/>
            <person name="Wang H."/>
            <person name="Li C."/>
        </authorList>
    </citation>
    <scope>NUCLEOTIDE SEQUENCE [LARGE SCALE GENOMIC DNA]</scope>
    <source>
        <strain evidence="2 3">KX18D6</strain>
    </source>
</reference>
<dbReference type="InterPro" id="IPR025746">
    <property type="entry name" value="PilX_N_dom"/>
</dbReference>
<organism evidence="2 3">
    <name type="scientific">Salinimonas iocasae</name>
    <dbReference type="NCBI Taxonomy" id="2572577"/>
    <lineage>
        <taxon>Bacteria</taxon>
        <taxon>Pseudomonadati</taxon>
        <taxon>Pseudomonadota</taxon>
        <taxon>Gammaproteobacteria</taxon>
        <taxon>Alteromonadales</taxon>
        <taxon>Alteromonadaceae</taxon>
        <taxon>Alteromonas/Salinimonas group</taxon>
        <taxon>Salinimonas</taxon>
    </lineage>
</organism>
<dbReference type="Proteomes" id="UP000304912">
    <property type="component" value="Chromosome"/>
</dbReference>
<keyword evidence="3" id="KW-1185">Reference proteome</keyword>
<dbReference type="AlphaFoldDB" id="A0A5B7YAV2"/>
<protein>
    <recommendedName>
        <fullName evidence="1">Type 4 fimbrial biogenesis protein PilX N-terminal domain-containing protein</fullName>
    </recommendedName>
</protein>